<name>A0A5M6Z8I8_9PROT</name>
<dbReference type="Proteomes" id="UP000325122">
    <property type="component" value="Unassembled WGS sequence"/>
</dbReference>
<evidence type="ECO:0000313" key="3">
    <source>
        <dbReference type="EMBL" id="KAA5800943.1"/>
    </source>
</evidence>
<protein>
    <submittedName>
        <fullName evidence="3">DUF2796 domain-containing protein</fullName>
    </submittedName>
</protein>
<feature type="signal peptide" evidence="2">
    <location>
        <begin position="1"/>
        <end position="20"/>
    </location>
</feature>
<comment type="caution">
    <text evidence="3">The sequence shown here is derived from an EMBL/GenBank/DDBJ whole genome shotgun (WGS) entry which is preliminary data.</text>
</comment>
<dbReference type="Pfam" id="PF10986">
    <property type="entry name" value="ZrgA"/>
    <property type="match status" value="1"/>
</dbReference>
<keyword evidence="4" id="KW-1185">Reference proteome</keyword>
<dbReference type="AlphaFoldDB" id="A0A5M6Z8I8"/>
<organism evidence="3 4">
    <name type="scientific">Alkalicaulis satelles</name>
    <dbReference type="NCBI Taxonomy" id="2609175"/>
    <lineage>
        <taxon>Bacteria</taxon>
        <taxon>Pseudomonadati</taxon>
        <taxon>Pseudomonadota</taxon>
        <taxon>Alphaproteobacteria</taxon>
        <taxon>Maricaulales</taxon>
        <taxon>Maricaulaceae</taxon>
        <taxon>Alkalicaulis</taxon>
    </lineage>
</organism>
<evidence type="ECO:0000256" key="1">
    <source>
        <dbReference type="SAM" id="MobiDB-lite"/>
    </source>
</evidence>
<feature type="region of interest" description="Disordered" evidence="1">
    <location>
        <begin position="107"/>
        <end position="167"/>
    </location>
</feature>
<accession>A0A5M6Z8I8</accession>
<dbReference type="RefSeq" id="WP_150023962.1">
    <property type="nucleotide sequence ID" value="NZ_VWOJ01000005.1"/>
</dbReference>
<evidence type="ECO:0000313" key="4">
    <source>
        <dbReference type="Proteomes" id="UP000325122"/>
    </source>
</evidence>
<feature type="chain" id="PRO_5024375808" evidence="2">
    <location>
        <begin position="21"/>
        <end position="229"/>
    </location>
</feature>
<dbReference type="EMBL" id="VWOJ01000005">
    <property type="protein sequence ID" value="KAA5800943.1"/>
    <property type="molecule type" value="Genomic_DNA"/>
</dbReference>
<evidence type="ECO:0000256" key="2">
    <source>
        <dbReference type="SAM" id="SignalP"/>
    </source>
</evidence>
<dbReference type="InterPro" id="IPR021253">
    <property type="entry name" value="ZrgA-like"/>
</dbReference>
<reference evidence="3 4" key="1">
    <citation type="submission" date="2019-09" db="EMBL/GenBank/DDBJ databases">
        <authorList>
            <person name="Kevbrin V."/>
            <person name="Grouzdev D.S."/>
        </authorList>
    </citation>
    <scope>NUCLEOTIDE SEQUENCE [LARGE SCALE GENOMIC DNA]</scope>
    <source>
        <strain evidence="3 4">G-192</strain>
    </source>
</reference>
<sequence>MTALRLTALAAVLSMGAAPAALGDETHRQLGAHVHGAAELDAAIDRESGAALVVLSGAAYNFFGFERAPASDGERAVIDAAYEAFARVPVAFPAAAGCTLTDAEIEGVRGGHGHDHGHQHDHGHEHGPDHSHHHGDDHGHGHDHGDEHGHSHSHSHSHDHSHDDGRYDGHSDMVVSWTFACEAPARAGQLDASGVFEAFGHLERLQASFTDGRAAVTRTLTARSAVIAP</sequence>
<gene>
    <name evidence="3" type="ORF">F1654_12815</name>
</gene>
<keyword evidence="2" id="KW-0732">Signal</keyword>
<proteinExistence type="predicted"/>